<sequence length="176" mass="19800">MSSLIIPILTHNALFTKANNSYGIKGPTIFGLLSYFSSGIYHFGFDELHSISNLAKLLFDMVSSHYSTHFKYHGNESVYPFQLSNASSECIKLGMKKSRKYIPTGAFQSTFKAVSNVKGFYRSSDWIAWLIHVVPTLVARQFEDSNIRDAIIGFARACALSLQWDVSKNNINEIKT</sequence>
<organism evidence="1 2">
    <name type="scientific">Parasitella parasitica</name>
    <dbReference type="NCBI Taxonomy" id="35722"/>
    <lineage>
        <taxon>Eukaryota</taxon>
        <taxon>Fungi</taxon>
        <taxon>Fungi incertae sedis</taxon>
        <taxon>Mucoromycota</taxon>
        <taxon>Mucoromycotina</taxon>
        <taxon>Mucoromycetes</taxon>
        <taxon>Mucorales</taxon>
        <taxon>Mucorineae</taxon>
        <taxon>Mucoraceae</taxon>
        <taxon>Parasitella</taxon>
    </lineage>
</organism>
<dbReference type="STRING" id="35722.A0A0B7NW78"/>
<keyword evidence="2" id="KW-1185">Reference proteome</keyword>
<reference evidence="1 2" key="1">
    <citation type="submission" date="2014-09" db="EMBL/GenBank/DDBJ databases">
        <authorList>
            <person name="Ellenberger Sabrina"/>
        </authorList>
    </citation>
    <scope>NUCLEOTIDE SEQUENCE [LARGE SCALE GENOMIC DNA]</scope>
    <source>
        <strain evidence="1 2">CBS 412.66</strain>
    </source>
</reference>
<dbReference type="Proteomes" id="UP000054107">
    <property type="component" value="Unassembled WGS sequence"/>
</dbReference>
<dbReference type="OrthoDB" id="2289822at2759"/>
<dbReference type="AlphaFoldDB" id="A0A0B7NW78"/>
<evidence type="ECO:0000313" key="1">
    <source>
        <dbReference type="EMBL" id="CEP19865.1"/>
    </source>
</evidence>
<proteinExistence type="predicted"/>
<name>A0A0B7NW78_9FUNG</name>
<evidence type="ECO:0000313" key="2">
    <source>
        <dbReference type="Proteomes" id="UP000054107"/>
    </source>
</evidence>
<accession>A0A0B7NW78</accession>
<dbReference type="EMBL" id="LN734117">
    <property type="protein sequence ID" value="CEP19865.1"/>
    <property type="molecule type" value="Genomic_DNA"/>
</dbReference>
<protein>
    <submittedName>
        <fullName evidence="1">Uncharacterized protein</fullName>
    </submittedName>
</protein>
<gene>
    <name evidence="1" type="primary">PARPA_14183.1 scaffold 48340</name>
</gene>